<dbReference type="InParanoid" id="F2LX97"/>
<evidence type="ECO:0000256" key="1">
    <source>
        <dbReference type="ARBA" id="ARBA00008059"/>
    </source>
</evidence>
<dbReference type="Proteomes" id="UP000008139">
    <property type="component" value="Chromosome"/>
</dbReference>
<keyword evidence="6" id="KW-1185">Reference proteome</keyword>
<dbReference type="InterPro" id="IPR027417">
    <property type="entry name" value="P-loop_NTPase"/>
</dbReference>
<proteinExistence type="inferred from homology"/>
<feature type="domain" description="AAA+ ATPase" evidence="4">
    <location>
        <begin position="105"/>
        <end position="237"/>
    </location>
</feature>
<comment type="similarity">
    <text evidence="1">Belongs to the IS21/IS1162 putative ATP-binding protein family.</text>
</comment>
<dbReference type="PIRSF" id="PIRSF003073">
    <property type="entry name" value="DNAC_TnpB_IstB"/>
    <property type="match status" value="1"/>
</dbReference>
<evidence type="ECO:0000256" key="3">
    <source>
        <dbReference type="ARBA" id="ARBA00022840"/>
    </source>
</evidence>
<dbReference type="InterPro" id="IPR002611">
    <property type="entry name" value="IstB_ATP-bd"/>
</dbReference>
<dbReference type="InterPro" id="IPR003593">
    <property type="entry name" value="AAA+_ATPase"/>
</dbReference>
<evidence type="ECO:0000259" key="4">
    <source>
        <dbReference type="SMART" id="SM00382"/>
    </source>
</evidence>
<dbReference type="NCBIfam" id="NF038214">
    <property type="entry name" value="IS21_help_AAA"/>
    <property type="match status" value="1"/>
</dbReference>
<dbReference type="Gene3D" id="3.40.50.300">
    <property type="entry name" value="P-loop containing nucleotide triphosphate hydrolases"/>
    <property type="match status" value="1"/>
</dbReference>
<dbReference type="HOGENOM" id="CLU_062999_1_1_7"/>
<dbReference type="SUPFAM" id="SSF52540">
    <property type="entry name" value="P-loop containing nucleoside triphosphate hydrolases"/>
    <property type="match status" value="1"/>
</dbReference>
<dbReference type="InterPro" id="IPR028350">
    <property type="entry name" value="DNAC/IstB-like"/>
</dbReference>
<dbReference type="PRINTS" id="PR00051">
    <property type="entry name" value="DNAA"/>
</dbReference>
<dbReference type="EMBL" id="CP002606">
    <property type="protein sequence ID" value="AEA34211.1"/>
    <property type="molecule type" value="Genomic_DNA"/>
</dbReference>
<protein>
    <submittedName>
        <fullName evidence="5">IstB domain protein ATP-binding protein</fullName>
    </submittedName>
</protein>
<dbReference type="Pfam" id="PF01695">
    <property type="entry name" value="IstB_IS21"/>
    <property type="match status" value="1"/>
</dbReference>
<keyword evidence="3 5" id="KW-0067">ATP-binding</keyword>
<evidence type="ECO:0000313" key="5">
    <source>
        <dbReference type="EMBL" id="AEA34211.1"/>
    </source>
</evidence>
<dbReference type="InterPro" id="IPR047661">
    <property type="entry name" value="IstB"/>
</dbReference>
<dbReference type="FunCoup" id="F2LX97">
    <property type="interactions" value="79"/>
</dbReference>
<dbReference type="AlphaFoldDB" id="F2LX97"/>
<sequence length="278" mass="32086">MKGVENVKDMKNIERRLKEFKLSGIAKTLEARNRYAIDNNLTYIDFLKLLLEDEYINRQSNSFRKRLTKSKLDTTKTLDSYDFTYQPKLNKKELLDIASCRFIEEKKNIIFMGNPGVGKTHLANAIGLEALKQGYKVLFIHTNDLILKLISARGDGTYTSILNQILSSDLLIIDEVGFKKIPSNYVDEFFEVIRRRYEKGSIIITTNRPFEEWANIFSDAVLASAIVDRLVHHCHIFKITGESYRIKHLKEAKDNQNSLTPLSAPKPLFYLTKPKCTE</sequence>
<evidence type="ECO:0000256" key="2">
    <source>
        <dbReference type="ARBA" id="ARBA00022741"/>
    </source>
</evidence>
<dbReference type="GO" id="GO:0005524">
    <property type="term" value="F:ATP binding"/>
    <property type="evidence" value="ECO:0007669"/>
    <property type="project" value="UniProtKB-KW"/>
</dbReference>
<accession>F2LX97</accession>
<gene>
    <name evidence="5" type="ordered locus">Hipma_1251</name>
</gene>
<dbReference type="CDD" id="cd00009">
    <property type="entry name" value="AAA"/>
    <property type="match status" value="1"/>
</dbReference>
<dbReference type="PANTHER" id="PTHR30050">
    <property type="entry name" value="CHROMOSOMAL REPLICATION INITIATOR PROTEIN DNAA"/>
    <property type="match status" value="1"/>
</dbReference>
<dbReference type="RefSeq" id="WP_013682246.1">
    <property type="nucleotide sequence ID" value="NC_015318.1"/>
</dbReference>
<organism evidence="5 6">
    <name type="scientific">Hippea maritima (strain ATCC 700847 / DSM 10411 / MH2)</name>
    <dbReference type="NCBI Taxonomy" id="760142"/>
    <lineage>
        <taxon>Bacteria</taxon>
        <taxon>Pseudomonadati</taxon>
        <taxon>Campylobacterota</taxon>
        <taxon>Desulfurellia</taxon>
        <taxon>Desulfurellales</taxon>
        <taxon>Hippeaceae</taxon>
        <taxon>Hippea</taxon>
    </lineage>
</organism>
<name>F2LX97_HIPMA</name>
<dbReference type="KEGG" id="hmr:Hipma_1251"/>
<reference evidence="6" key="2">
    <citation type="submission" date="2011-03" db="EMBL/GenBank/DDBJ databases">
        <title>The complete genome of Hippea maritima DSM 10411.</title>
        <authorList>
            <consortium name="US DOE Joint Genome Institute (JGI-PGF)"/>
            <person name="Lucas S."/>
            <person name="Copeland A."/>
            <person name="Lapidus A."/>
            <person name="Bruce D."/>
            <person name="Goodwin L."/>
            <person name="Pitluck S."/>
            <person name="Peters L."/>
            <person name="Kyrpides N."/>
            <person name="Mavromatis K."/>
            <person name="Pagani I."/>
            <person name="Ivanova N."/>
            <person name="Mikhailova N."/>
            <person name="Lu M."/>
            <person name="Detter J.C."/>
            <person name="Tapia R."/>
            <person name="Han C."/>
            <person name="Land M."/>
            <person name="Hauser L."/>
            <person name="Markowitz V."/>
            <person name="Cheng J.-F."/>
            <person name="Hugenholtz P."/>
            <person name="Woyke T."/>
            <person name="Wu D."/>
            <person name="Spring S."/>
            <person name="Schroeder M."/>
            <person name="Brambilla E."/>
            <person name="Klenk H.-P."/>
            <person name="Eisen J.A."/>
        </authorList>
    </citation>
    <scope>NUCLEOTIDE SEQUENCE [LARGE SCALE GENOMIC DNA]</scope>
    <source>
        <strain evidence="6">ATCC 700847 / DSM 10411 / MH2</strain>
    </source>
</reference>
<dbReference type="SMART" id="SM00382">
    <property type="entry name" value="AAA"/>
    <property type="match status" value="1"/>
</dbReference>
<dbReference type="STRING" id="760142.Hipma_1251"/>
<keyword evidence="2" id="KW-0547">Nucleotide-binding</keyword>
<dbReference type="PANTHER" id="PTHR30050:SF4">
    <property type="entry name" value="ATP-BINDING PROTEIN RV3427C IN INSERTION SEQUENCE-RELATED"/>
    <property type="match status" value="1"/>
</dbReference>
<dbReference type="InterPro" id="IPR020591">
    <property type="entry name" value="Chromosome_initiator_DnaA-like"/>
</dbReference>
<dbReference type="eggNOG" id="COG1484">
    <property type="taxonomic scope" value="Bacteria"/>
</dbReference>
<evidence type="ECO:0000313" key="6">
    <source>
        <dbReference type="Proteomes" id="UP000008139"/>
    </source>
</evidence>
<dbReference type="OrthoDB" id="8150723at2"/>
<dbReference type="GO" id="GO:0006260">
    <property type="term" value="P:DNA replication"/>
    <property type="evidence" value="ECO:0007669"/>
    <property type="project" value="TreeGrafter"/>
</dbReference>
<reference evidence="5 6" key="1">
    <citation type="journal article" date="2011" name="Stand. Genomic Sci.">
        <title>Complete genome sequence of the thermophilic sulfur-reducer Hippea maritima type strain (MH(2)).</title>
        <authorList>
            <person name="Huntemann M."/>
            <person name="Lu M."/>
            <person name="Nolan M."/>
            <person name="Lapidus A."/>
            <person name="Lucas S."/>
            <person name="Hammon N."/>
            <person name="Deshpande S."/>
            <person name="Cheng J.F."/>
            <person name="Tapia R."/>
            <person name="Han C."/>
            <person name="Goodwin L."/>
            <person name="Pitluck S."/>
            <person name="Liolios K."/>
            <person name="Pagani I."/>
            <person name="Ivanova N."/>
            <person name="Ovchinikova G."/>
            <person name="Pati A."/>
            <person name="Chen A."/>
            <person name="Palaniappan K."/>
            <person name="Land M."/>
            <person name="Hauser L."/>
            <person name="Jeffries C.D."/>
            <person name="Detter J.C."/>
            <person name="Brambilla E.M."/>
            <person name="Rohde M."/>
            <person name="Spring S."/>
            <person name="Goker M."/>
            <person name="Woyke T."/>
            <person name="Bristow J."/>
            <person name="Eisen J.A."/>
            <person name="Markowitz V."/>
            <person name="Hugenholtz P."/>
            <person name="Kyrpides N.C."/>
            <person name="Klenk H.P."/>
            <person name="Mavromatis K."/>
        </authorList>
    </citation>
    <scope>NUCLEOTIDE SEQUENCE [LARGE SCALE GENOMIC DNA]</scope>
    <source>
        <strain evidence="6">ATCC 700847 / DSM 10411 / MH2</strain>
    </source>
</reference>